<comment type="caution">
    <text evidence="1">The sequence shown here is derived from an EMBL/GenBank/DDBJ whole genome shotgun (WGS) entry which is preliminary data.</text>
</comment>
<accession>A0ABW7CCS5</accession>
<organism evidence="1 2">
    <name type="scientific">Limnothrix redekei LRLZ20PSL1</name>
    <dbReference type="NCBI Taxonomy" id="3112953"/>
    <lineage>
        <taxon>Bacteria</taxon>
        <taxon>Bacillati</taxon>
        <taxon>Cyanobacteriota</taxon>
        <taxon>Cyanophyceae</taxon>
        <taxon>Pseudanabaenales</taxon>
        <taxon>Pseudanabaenaceae</taxon>
        <taxon>Limnothrix</taxon>
    </lineage>
</organism>
<keyword evidence="2" id="KW-1185">Reference proteome</keyword>
<evidence type="ECO:0000313" key="1">
    <source>
        <dbReference type="EMBL" id="MFG3818947.1"/>
    </source>
</evidence>
<dbReference type="RefSeq" id="WP_393014581.1">
    <property type="nucleotide sequence ID" value="NZ_JAZAQF010000086.1"/>
</dbReference>
<sequence>MQQALTCDRLPLAVYRELAAHLNLVAGVQAVLLPQTSQEFDYLQSQVGGVAIELDPVLGDRARQQVEAILDHYADRFGPWRSLPTT</sequence>
<protein>
    <submittedName>
        <fullName evidence="1">Uncharacterized protein</fullName>
    </submittedName>
</protein>
<proteinExistence type="predicted"/>
<name>A0ABW7CCS5_9CYAN</name>
<dbReference type="Proteomes" id="UP001604335">
    <property type="component" value="Unassembled WGS sequence"/>
</dbReference>
<dbReference type="EMBL" id="JAZAQF010000086">
    <property type="protein sequence ID" value="MFG3818947.1"/>
    <property type="molecule type" value="Genomic_DNA"/>
</dbReference>
<gene>
    <name evidence="1" type="ORF">VPK24_14990</name>
</gene>
<evidence type="ECO:0000313" key="2">
    <source>
        <dbReference type="Proteomes" id="UP001604335"/>
    </source>
</evidence>
<reference evidence="2" key="1">
    <citation type="journal article" date="2024" name="Algal Res.">
        <title>Biochemical, toxicological and genomic investigation of a high-biomass producing Limnothrix strain isolated from Italian shallow drinking water reservoir.</title>
        <authorList>
            <person name="Simonazzi M."/>
            <person name="Shishido T.K."/>
            <person name="Delbaje E."/>
            <person name="Wahlsten M."/>
            <person name="Fewer D.P."/>
            <person name="Sivonen K."/>
            <person name="Pezzolesi L."/>
            <person name="Pistocchi R."/>
        </authorList>
    </citation>
    <scope>NUCLEOTIDE SEQUENCE [LARGE SCALE GENOMIC DNA]</scope>
    <source>
        <strain evidence="2">LRLZ20PSL1</strain>
    </source>
</reference>